<feature type="domain" description="F5/8 type C" evidence="3">
    <location>
        <begin position="741"/>
        <end position="880"/>
    </location>
</feature>
<dbReference type="InterPro" id="IPR016187">
    <property type="entry name" value="CTDL_fold"/>
</dbReference>
<dbReference type="InterPro" id="IPR008979">
    <property type="entry name" value="Galactose-bd-like_sf"/>
</dbReference>
<dbReference type="PROSITE" id="PS51212">
    <property type="entry name" value="WSC"/>
    <property type="match status" value="1"/>
</dbReference>
<dbReference type="CDD" id="cd00037">
    <property type="entry name" value="CLECT"/>
    <property type="match status" value="4"/>
</dbReference>
<dbReference type="SMART" id="SM00034">
    <property type="entry name" value="CLECT"/>
    <property type="match status" value="5"/>
</dbReference>
<evidence type="ECO:0000256" key="2">
    <source>
        <dbReference type="SAM" id="MobiDB-lite"/>
    </source>
</evidence>
<dbReference type="FunFam" id="2.60.120.260:FF:000016">
    <property type="entry name" value="Contactin-associated protein-like 4 isoform 1"/>
    <property type="match status" value="1"/>
</dbReference>
<comment type="caution">
    <text evidence="6">The sequence shown here is derived from an EMBL/GenBank/DDBJ whole genome shotgun (WGS) entry which is preliminary data.</text>
</comment>
<organism evidence="6 7">
    <name type="scientific">Plakobranchus ocellatus</name>
    <dbReference type="NCBI Taxonomy" id="259542"/>
    <lineage>
        <taxon>Eukaryota</taxon>
        <taxon>Metazoa</taxon>
        <taxon>Spiralia</taxon>
        <taxon>Lophotrochozoa</taxon>
        <taxon>Mollusca</taxon>
        <taxon>Gastropoda</taxon>
        <taxon>Heterobranchia</taxon>
        <taxon>Euthyneura</taxon>
        <taxon>Panpulmonata</taxon>
        <taxon>Sacoglossa</taxon>
        <taxon>Placobranchoidea</taxon>
        <taxon>Plakobranchidae</taxon>
        <taxon>Plakobranchus</taxon>
    </lineage>
</organism>
<dbReference type="InterPro" id="IPR000421">
    <property type="entry name" value="FA58C"/>
</dbReference>
<dbReference type="SMART" id="SM00231">
    <property type="entry name" value="FA58C"/>
    <property type="match status" value="2"/>
</dbReference>
<dbReference type="PROSITE" id="PS50041">
    <property type="entry name" value="C_TYPE_LECTIN_2"/>
    <property type="match status" value="4"/>
</dbReference>
<feature type="domain" description="C-type lectin" evidence="4">
    <location>
        <begin position="1555"/>
        <end position="1674"/>
    </location>
</feature>
<dbReference type="CDD" id="cd00057">
    <property type="entry name" value="FA58C"/>
    <property type="match status" value="1"/>
</dbReference>
<evidence type="ECO:0000313" key="7">
    <source>
        <dbReference type="Proteomes" id="UP000735302"/>
    </source>
</evidence>
<dbReference type="Gene3D" id="3.10.100.10">
    <property type="entry name" value="Mannose-Binding Protein A, subunit A"/>
    <property type="match status" value="9"/>
</dbReference>
<protein>
    <submittedName>
        <fullName evidence="6">Macrophage mannose receptor 1</fullName>
    </submittedName>
</protein>
<dbReference type="EMBL" id="BLXT01004946">
    <property type="protein sequence ID" value="GFO18331.1"/>
    <property type="molecule type" value="Genomic_DNA"/>
</dbReference>
<dbReference type="SUPFAM" id="SSF49785">
    <property type="entry name" value="Galactose-binding domain-like"/>
    <property type="match status" value="3"/>
</dbReference>
<keyword evidence="7" id="KW-1185">Reference proteome</keyword>
<dbReference type="InterPro" id="IPR050111">
    <property type="entry name" value="C-type_lectin/snaclec_domain"/>
</dbReference>
<evidence type="ECO:0000313" key="6">
    <source>
        <dbReference type="EMBL" id="GFO18331.1"/>
    </source>
</evidence>
<evidence type="ECO:0000259" key="3">
    <source>
        <dbReference type="PROSITE" id="PS50022"/>
    </source>
</evidence>
<dbReference type="PANTHER" id="PTHR22803">
    <property type="entry name" value="MANNOSE, PHOSPHOLIPASE, LECTIN RECEPTOR RELATED"/>
    <property type="match status" value="1"/>
</dbReference>
<dbReference type="Gene3D" id="2.60.120.260">
    <property type="entry name" value="Galactose-binding domain-like"/>
    <property type="match status" value="3"/>
</dbReference>
<feature type="domain" description="C-type lectin" evidence="4">
    <location>
        <begin position="457"/>
        <end position="581"/>
    </location>
</feature>
<dbReference type="InterPro" id="IPR018378">
    <property type="entry name" value="C-type_lectin_CS"/>
</dbReference>
<dbReference type="SUPFAM" id="SSF56436">
    <property type="entry name" value="C-type lectin-like"/>
    <property type="match status" value="9"/>
</dbReference>
<dbReference type="InterPro" id="IPR001304">
    <property type="entry name" value="C-type_lectin-like"/>
</dbReference>
<evidence type="ECO:0000259" key="5">
    <source>
        <dbReference type="PROSITE" id="PS51212"/>
    </source>
</evidence>
<feature type="region of interest" description="Disordered" evidence="2">
    <location>
        <begin position="241"/>
        <end position="261"/>
    </location>
</feature>
<evidence type="ECO:0000259" key="4">
    <source>
        <dbReference type="PROSITE" id="PS50041"/>
    </source>
</evidence>
<dbReference type="Pfam" id="PF01822">
    <property type="entry name" value="WSC"/>
    <property type="match status" value="1"/>
</dbReference>
<feature type="domain" description="F5/8 type C" evidence="3">
    <location>
        <begin position="896"/>
        <end position="1051"/>
    </location>
</feature>
<dbReference type="PROSITE" id="PS50022">
    <property type="entry name" value="FA58C_3"/>
    <property type="match status" value="3"/>
</dbReference>
<accession>A0AAV4BHH1</accession>
<sequence>MEQERRRLDNLANLSDVRTESYMGSVQAKARAADLCAAHSATLVYYTDLEEWKYLTKLIRSTQFDTGAWTGLTLNPDGSWVWDHSDDAQVDLSKRYVPSGISSRLPTISSPSRSNNTAAALVVHNEATLLQPADEGKLFRPFCKRAIDSRDLCDVSMGWIRRKAGCYRRFAADDWSDALSTCRAERSELFLPSDQEDLDSAMSLFDVGSGMWLDGSTQNVPALSAGIKMVRTVSRSISVRRKDSPGPWLSSTASSKEGKWRARNDNQMTTVDGTPISSDGHPIVKYDTTNVTGAPKWCGVSDFDPERINYLAVYCFTPRSFVCTLSLTSQVIQPKTERQQCSDGWFRHLGDCYHIQNNALPYDEAVHQCTTLKATLVAPSDDKAQSLFSERQQCSDGWFRHLGDCYHIQNNALPYDEAVHQCTTLKATLVAPSDDKAQSLFSVWSPRCKAGWSYSDKTNFCYRIFPYSRATWDEASRVCAREGGGLLSISGATEQATVEDLLDSERGSSLEQPLWIGAKDEWVGGIGWSWADGTPFAFFHWGQAEPQYAGDEGDNCGYIPVVNSHMWRARACGGRLGYICKAEAPCSGEALVSGDHSLHFAGDFSASSYKDGQHRPEQCRMIPSNTASWQPAHDRYGEWLSVRFYSPVTITSITMRGEETAGSFVSQFKIQYQFDTASHWHWVTNTTNRPKIFDGLTAPTDTATILLLGDITAQAVKIWPVTWVKSIALQLEIVGCVEGLCKGEYTMSSPLILPAPVLTASSVAGHELRADSTPVPLITDPSSDASAWEPRPDDLEPWIQVDFGKQRLIRGLTLVGDQTTGKHVTTFRLQMSRTGTDLSKNLVWYTQPYGVNHTFRLANNGSFGQTVYLRSSFVAQVVRIVLVEWASPGPALKFDIITCSTGCRSEPMLNNSPTDRLTASDSLTNMTPDRSKLNTRWRGALMDGWSPTRNKVPDSSYIQADLGSVKQVTSMATQGSTSVKAWVKSYYLAFSVDGKVFKRHGQNNSLIFQANFNSFSVVKNELDPPINARFIQLWPHEFNSSIALRWEVFACPKHSAVSEIGCYSDDPSDPDLSFVPPREQYSSTWPEACLAQCYDLGYPYAGLQGGDRCSCGHHYGIYGRSQDCSLPCHAPYTSFVCGGVNKNTIYSTGIDSKSSTCPQGFHFFRHSCYKLVSEASTWLNARAGCLKMDSHLVDIQDLDENRMVTTLLTSNESAWIGLNDIETHLTFRWCDGSQVYFASWGHRQPAVNPGLEQRSVLISAQPVHNKVISGLQTFRQPARPWRGSNPRQKDHRRYQGVLDSYCATDEPDHSEADDGTAYLVLITMMAPGEMHSVRLYTSTFVRLALNHPVFLYPHTMMLAVKHQVPAALQGVPDPGDTHQSRLIHTRLPSCTPHSRQSTTTLPVAQGMPIRLLGWPRTRSSFWQSLKEVFDPSCFQNGLSLTIQENMFLSTVMIELTGRYWTDVYAVGNQYQHVYDTSRTLAYTNWAPFKPDFTGGCVSLGTAHQAGEWYNERCGETNSFICEEPRAGVSHPTVSPTNVTPVGGSVACAVGWLSSRDGMCYQVNSVASNFRPTWHEASEDCQKKGANLASFQNDAQFNMVLKEIGKFGQQTGNFWIGLHNFDMSKGYQWEDQSVMSYVRWHPGHNESDDHCAEIDLTSGDMRLVDCLRHRGWVCSARAGRFVKTVSNTIWWTVSNTGAGCAVPEQVGTTIITPEAEVFPQPEPCKNILIKQRSILTKEATQNATDGACDPLPRQWRKFKDSCYYFADGTGRSDDALTWRQAQDVCKRDGADLTSIDSEEENRFIQGM</sequence>
<feature type="domain" description="C-type lectin" evidence="4">
    <location>
        <begin position="1443"/>
        <end position="1522"/>
    </location>
</feature>
<gene>
    <name evidence="6" type="ORF">PoB_004483600</name>
</gene>
<dbReference type="InterPro" id="IPR016186">
    <property type="entry name" value="C-type_lectin-like/link_sf"/>
</dbReference>
<feature type="non-terminal residue" evidence="6">
    <location>
        <position position="1806"/>
    </location>
</feature>
<dbReference type="Pfam" id="PF00754">
    <property type="entry name" value="F5_F8_type_C"/>
    <property type="match status" value="3"/>
</dbReference>
<keyword evidence="6" id="KW-0675">Receptor</keyword>
<dbReference type="PROSITE" id="PS00615">
    <property type="entry name" value="C_TYPE_LECTIN_1"/>
    <property type="match status" value="1"/>
</dbReference>
<proteinExistence type="predicted"/>
<evidence type="ECO:0000256" key="1">
    <source>
        <dbReference type="ARBA" id="ARBA00023157"/>
    </source>
</evidence>
<reference evidence="6 7" key="1">
    <citation type="journal article" date="2021" name="Elife">
        <title>Chloroplast acquisition without the gene transfer in kleptoplastic sea slugs, Plakobranchus ocellatus.</title>
        <authorList>
            <person name="Maeda T."/>
            <person name="Takahashi S."/>
            <person name="Yoshida T."/>
            <person name="Shimamura S."/>
            <person name="Takaki Y."/>
            <person name="Nagai Y."/>
            <person name="Toyoda A."/>
            <person name="Suzuki Y."/>
            <person name="Arimoto A."/>
            <person name="Ishii H."/>
            <person name="Satoh N."/>
            <person name="Nishiyama T."/>
            <person name="Hasebe M."/>
            <person name="Maruyama T."/>
            <person name="Minagawa J."/>
            <person name="Obokata J."/>
            <person name="Shigenobu S."/>
        </authorList>
    </citation>
    <scope>NUCLEOTIDE SEQUENCE [LARGE SCALE GENOMIC DNA]</scope>
</reference>
<dbReference type="SMART" id="SM00321">
    <property type="entry name" value="WSC"/>
    <property type="match status" value="1"/>
</dbReference>
<keyword evidence="1" id="KW-1015">Disulfide bond</keyword>
<feature type="domain" description="WSC" evidence="5">
    <location>
        <begin position="1056"/>
        <end position="1149"/>
    </location>
</feature>
<feature type="domain" description="C-type lectin" evidence="4">
    <location>
        <begin position="1164"/>
        <end position="1258"/>
    </location>
</feature>
<dbReference type="InterPro" id="IPR002889">
    <property type="entry name" value="WSC_carb-bd"/>
</dbReference>
<dbReference type="Pfam" id="PF00059">
    <property type="entry name" value="Lectin_C"/>
    <property type="match status" value="5"/>
</dbReference>
<feature type="domain" description="F5/8 type C" evidence="3">
    <location>
        <begin position="586"/>
        <end position="736"/>
    </location>
</feature>
<name>A0AAV4BHH1_9GAST</name>
<dbReference type="Proteomes" id="UP000735302">
    <property type="component" value="Unassembled WGS sequence"/>
</dbReference>